<dbReference type="InterPro" id="IPR008928">
    <property type="entry name" value="6-hairpin_glycosidase_sf"/>
</dbReference>
<dbReference type="EC" id="3.2.1.40" evidence="2"/>
<evidence type="ECO:0000259" key="6">
    <source>
        <dbReference type="Pfam" id="PF17389"/>
    </source>
</evidence>
<evidence type="ECO:0000313" key="8">
    <source>
        <dbReference type="EMBL" id="RSH89649.1"/>
    </source>
</evidence>
<dbReference type="InterPro" id="IPR008902">
    <property type="entry name" value="Rhamnosid_concanavalin"/>
</dbReference>
<dbReference type="Gene3D" id="1.50.10.10">
    <property type="match status" value="1"/>
</dbReference>
<dbReference type="InterPro" id="IPR035398">
    <property type="entry name" value="Bac_rhamnosid_C"/>
</dbReference>
<comment type="caution">
    <text evidence="8">The sequence shown here is derived from an EMBL/GenBank/DDBJ whole genome shotgun (WGS) entry which is preliminary data.</text>
</comment>
<keyword evidence="3" id="KW-0378">Hydrolase</keyword>
<feature type="domain" description="Alpha-L-rhamnosidase six-hairpin glycosidase" evidence="6">
    <location>
        <begin position="421"/>
        <end position="779"/>
    </location>
</feature>
<dbReference type="GO" id="GO:0030596">
    <property type="term" value="F:alpha-L-rhamnosidase activity"/>
    <property type="evidence" value="ECO:0007669"/>
    <property type="project" value="UniProtKB-EC"/>
</dbReference>
<dbReference type="EMBL" id="RSCD01000013">
    <property type="protein sequence ID" value="RSH89649.1"/>
    <property type="molecule type" value="Genomic_DNA"/>
</dbReference>
<gene>
    <name evidence="8" type="ORF">EHS25_002200</name>
</gene>
<dbReference type="Pfam" id="PF17389">
    <property type="entry name" value="Bac_rhamnosid6H"/>
    <property type="match status" value="1"/>
</dbReference>
<proteinExistence type="predicted"/>
<dbReference type="PANTHER" id="PTHR33307:SF6">
    <property type="entry name" value="ALPHA-RHAMNOSIDASE (EUROFUNG)-RELATED"/>
    <property type="match status" value="1"/>
</dbReference>
<evidence type="ECO:0000256" key="2">
    <source>
        <dbReference type="ARBA" id="ARBA00012652"/>
    </source>
</evidence>
<feature type="domain" description="Bacterial alpha-L-rhamnosidase N-terminal" evidence="5">
    <location>
        <begin position="144"/>
        <end position="309"/>
    </location>
</feature>
<dbReference type="Proteomes" id="UP000279259">
    <property type="component" value="Unassembled WGS sequence"/>
</dbReference>
<reference evidence="8 9" key="1">
    <citation type="submission" date="2018-11" db="EMBL/GenBank/DDBJ databases">
        <title>Genome sequence of Saitozyma podzolica DSM 27192.</title>
        <authorList>
            <person name="Aliyu H."/>
            <person name="Gorte O."/>
            <person name="Ochsenreither K."/>
        </authorList>
    </citation>
    <scope>NUCLEOTIDE SEQUENCE [LARGE SCALE GENOMIC DNA]</scope>
    <source>
        <strain evidence="8 9">DSM 27192</strain>
    </source>
</reference>
<feature type="domain" description="Alpha-L-rhamnosidase C-terminal" evidence="7">
    <location>
        <begin position="781"/>
        <end position="857"/>
    </location>
</feature>
<dbReference type="Pfam" id="PF08531">
    <property type="entry name" value="Bac_rhamnosid_N"/>
    <property type="match status" value="1"/>
</dbReference>
<dbReference type="Gene3D" id="2.60.120.260">
    <property type="entry name" value="Galactose-binding domain-like"/>
    <property type="match status" value="2"/>
</dbReference>
<dbReference type="InterPro" id="IPR035396">
    <property type="entry name" value="Bac_rhamnosid6H"/>
</dbReference>
<dbReference type="GO" id="GO:0005975">
    <property type="term" value="P:carbohydrate metabolic process"/>
    <property type="evidence" value="ECO:0007669"/>
    <property type="project" value="InterPro"/>
</dbReference>
<sequence>MTVIPVTISRLQCEHYEVPLGIGEAKPRLSWRFAGEAKDWSQAAYELRITRSDSPHNTFRVESSQSVLVAWPSEPLVSAESVRVEARAFGSDGTITPWVGITVEAGLLEREDWTAVPITCEEQPTDQPRRPFRVRSTFKAPESCTNARLYVTALGLYEVHVNGRRIGDEYLAPGWTSYKHHLVYRTFDLSDVLIPGEENVVGAWVGEGWYAGRLAFRGGWRNNYGTRPALIAQVVVDGSVVCATGGDWTWNYGAVLNSELLNGETYDSRLADDTWSTSNTSVASWAPVTELLPPNAELVSSQAPPVREVDTLRPIEVITTPAGKTVLDFGQNFAGLIRIVRQPPQFSTEITFRHAEVLEHGELGVRPLRHAAATDTVICGGSLVGYQPKFTSHGFRYVEVAGWDGVGFDDIVGVVIHSAMERTGHFSCSHKLINQLHRNVVWSTISNTISIPTDCPQRDERLGWTGDIQVFAPTLNVLFDSSGFLKSWLRDVFVDQKALGGNVPVTVPDILDDFHNQRLAVWGDVTVLTPFDLYDSYADTDILREQYASGKLWLEKGVVRDRTTGLWDPEQLQLSDWLAPKAPPESPGDCPTDSILVADAYLIHATRTLGKIAQVIGENDDAARYSAEAQALTTAFYQEYVTPKGRVMSDTQTALALLLIFGIYPEPESGLLDPSEHAKRFGERLGKLVEKDNWKVATGFAGTPIILHALAKAGQLHHAYRMLQSRDCPSWLSPILLGATTIWERWDSMLADGSINPGEMTSFNHYALGSVASFLHSVVGGLSPVEPGWKRIRIQPQPGGTITSATMSFNSPYGLVKCEWRMERNDQEVERLEVEIRVPPNTTAEVILPGLSETNIKASPSLSQLPISLVPLLRAPLVQKEWNDGGVQQIYKCSHPPDIFG</sequence>
<dbReference type="AlphaFoldDB" id="A0A427YEQ1"/>
<evidence type="ECO:0000259" key="7">
    <source>
        <dbReference type="Pfam" id="PF17390"/>
    </source>
</evidence>
<dbReference type="PANTHER" id="PTHR33307">
    <property type="entry name" value="ALPHA-RHAMNOSIDASE (EUROFUNG)"/>
    <property type="match status" value="1"/>
</dbReference>
<dbReference type="PIRSF" id="PIRSF010631">
    <property type="entry name" value="A-rhamnsds"/>
    <property type="match status" value="1"/>
</dbReference>
<dbReference type="InterPro" id="IPR016007">
    <property type="entry name" value="Alpha_rhamnosid"/>
</dbReference>
<dbReference type="Pfam" id="PF17390">
    <property type="entry name" value="Bac_rhamnosid_C"/>
    <property type="match status" value="1"/>
</dbReference>
<evidence type="ECO:0000259" key="4">
    <source>
        <dbReference type="Pfam" id="PF05592"/>
    </source>
</evidence>
<dbReference type="Pfam" id="PF25788">
    <property type="entry name" value="Ig_Rha78A_N"/>
    <property type="match status" value="1"/>
</dbReference>
<dbReference type="Pfam" id="PF05592">
    <property type="entry name" value="Bac_rhamnosid"/>
    <property type="match status" value="1"/>
</dbReference>
<dbReference type="Gene3D" id="2.60.40.10">
    <property type="entry name" value="Immunoglobulins"/>
    <property type="match status" value="1"/>
</dbReference>
<keyword evidence="9" id="KW-1185">Reference proteome</keyword>
<dbReference type="SUPFAM" id="SSF48208">
    <property type="entry name" value="Six-hairpin glycosidases"/>
    <property type="match status" value="1"/>
</dbReference>
<evidence type="ECO:0000256" key="3">
    <source>
        <dbReference type="ARBA" id="ARBA00022801"/>
    </source>
</evidence>
<dbReference type="InterPro" id="IPR013783">
    <property type="entry name" value="Ig-like_fold"/>
</dbReference>
<evidence type="ECO:0000256" key="1">
    <source>
        <dbReference type="ARBA" id="ARBA00001445"/>
    </source>
</evidence>
<name>A0A427YEQ1_9TREE</name>
<dbReference type="InterPro" id="IPR013737">
    <property type="entry name" value="Bac_rhamnosid_N"/>
</dbReference>
<feature type="domain" description="Alpha-L-rhamnosidase concanavalin-like" evidence="4">
    <location>
        <begin position="319"/>
        <end position="417"/>
    </location>
</feature>
<protein>
    <recommendedName>
        <fullName evidence="2">alpha-L-rhamnosidase</fullName>
        <ecNumber evidence="2">3.2.1.40</ecNumber>
    </recommendedName>
</protein>
<comment type="catalytic activity">
    <reaction evidence="1">
        <text>Hydrolysis of terminal non-reducing alpha-L-rhamnose residues in alpha-L-rhamnosides.</text>
        <dbReference type="EC" id="3.2.1.40"/>
    </reaction>
</comment>
<evidence type="ECO:0000259" key="5">
    <source>
        <dbReference type="Pfam" id="PF08531"/>
    </source>
</evidence>
<dbReference type="InterPro" id="IPR012341">
    <property type="entry name" value="6hp_glycosidase-like_sf"/>
</dbReference>
<dbReference type="OrthoDB" id="10036721at2759"/>
<evidence type="ECO:0000313" key="9">
    <source>
        <dbReference type="Proteomes" id="UP000279259"/>
    </source>
</evidence>
<accession>A0A427YEQ1</accession>
<organism evidence="8 9">
    <name type="scientific">Saitozyma podzolica</name>
    <dbReference type="NCBI Taxonomy" id="1890683"/>
    <lineage>
        <taxon>Eukaryota</taxon>
        <taxon>Fungi</taxon>
        <taxon>Dikarya</taxon>
        <taxon>Basidiomycota</taxon>
        <taxon>Agaricomycotina</taxon>
        <taxon>Tremellomycetes</taxon>
        <taxon>Tremellales</taxon>
        <taxon>Trimorphomycetaceae</taxon>
        <taxon>Saitozyma</taxon>
    </lineage>
</organism>
<dbReference type="Gene3D" id="2.60.420.10">
    <property type="entry name" value="Maltose phosphorylase, domain 3"/>
    <property type="match status" value="1"/>
</dbReference>